<dbReference type="Proteomes" id="UP001549162">
    <property type="component" value="Unassembled WGS sequence"/>
</dbReference>
<dbReference type="RefSeq" id="WP_354368838.1">
    <property type="nucleotide sequence ID" value="NZ_JBEPMA010000011.1"/>
</dbReference>
<evidence type="ECO:0000259" key="1">
    <source>
        <dbReference type="Pfam" id="PF01966"/>
    </source>
</evidence>
<comment type="caution">
    <text evidence="2">The sequence shown here is derived from an EMBL/GenBank/DDBJ whole genome shotgun (WGS) entry which is preliminary data.</text>
</comment>
<dbReference type="CDD" id="cd00077">
    <property type="entry name" value="HDc"/>
    <property type="match status" value="1"/>
</dbReference>
<reference evidence="2 3" key="1">
    <citation type="submission" date="2024-06" db="EMBL/GenBank/DDBJ databases">
        <title>Genomic Encyclopedia of Type Strains, Phase IV (KMG-IV): sequencing the most valuable type-strain genomes for metagenomic binning, comparative biology and taxonomic classification.</title>
        <authorList>
            <person name="Goeker M."/>
        </authorList>
    </citation>
    <scope>NUCLEOTIDE SEQUENCE [LARGE SCALE GENOMIC DNA]</scope>
    <source>
        <strain evidence="2 3">DSM 21460</strain>
    </source>
</reference>
<dbReference type="InterPro" id="IPR003607">
    <property type="entry name" value="HD/PDEase_dom"/>
</dbReference>
<name>A0ABV2JAV1_9FIRM</name>
<proteinExistence type="predicted"/>
<protein>
    <recommendedName>
        <fullName evidence="1">HD domain-containing protein</fullName>
    </recommendedName>
</protein>
<dbReference type="Gene3D" id="1.10.3210.10">
    <property type="entry name" value="Hypothetical protein af1432"/>
    <property type="match status" value="1"/>
</dbReference>
<dbReference type="InterPro" id="IPR006674">
    <property type="entry name" value="HD_domain"/>
</dbReference>
<evidence type="ECO:0000313" key="2">
    <source>
        <dbReference type="EMBL" id="MET3617938.1"/>
    </source>
</evidence>
<organism evidence="2 3">
    <name type="scientific">Peptoniphilus olsenii</name>
    <dbReference type="NCBI Taxonomy" id="411570"/>
    <lineage>
        <taxon>Bacteria</taxon>
        <taxon>Bacillati</taxon>
        <taxon>Bacillota</taxon>
        <taxon>Tissierellia</taxon>
        <taxon>Tissierellales</taxon>
        <taxon>Peptoniphilaceae</taxon>
        <taxon>Peptoniphilus</taxon>
    </lineage>
</organism>
<dbReference type="SUPFAM" id="SSF109604">
    <property type="entry name" value="HD-domain/PDEase-like"/>
    <property type="match status" value="1"/>
</dbReference>
<keyword evidence="3" id="KW-1185">Reference proteome</keyword>
<dbReference type="EMBL" id="JBEPMA010000011">
    <property type="protein sequence ID" value="MET3617938.1"/>
    <property type="molecule type" value="Genomic_DNA"/>
</dbReference>
<sequence>MNNRNNVLEKLEFIINDLNTNTRFLENKNFIQHGQTSIYEHVIGVCLKSIEIAQILKLDVDYDSLIRGALLHDYFLYDWHNHDARHYLHGFFHPRIALENAKKELKLTKIEEDIILKHMFPLTVFPPRYKEAWVVTLADKIVAVTETFSRNSKKQLRVGVDL</sequence>
<dbReference type="Pfam" id="PF01966">
    <property type="entry name" value="HD"/>
    <property type="match status" value="1"/>
</dbReference>
<feature type="domain" description="HD" evidence="1">
    <location>
        <begin position="39"/>
        <end position="142"/>
    </location>
</feature>
<gene>
    <name evidence="2" type="ORF">ABID14_001573</name>
</gene>
<accession>A0ABV2JAV1</accession>
<evidence type="ECO:0000313" key="3">
    <source>
        <dbReference type="Proteomes" id="UP001549162"/>
    </source>
</evidence>